<keyword evidence="3" id="KW-0472">Membrane</keyword>
<feature type="coiled-coil region" evidence="1">
    <location>
        <begin position="185"/>
        <end position="212"/>
    </location>
</feature>
<protein>
    <submittedName>
        <fullName evidence="6">Lymphoid-restricted membrane protein-like isoform X1</fullName>
    </submittedName>
</protein>
<feature type="domain" description="KASH5-like coiled-coil" evidence="4">
    <location>
        <begin position="179"/>
        <end position="356"/>
    </location>
</feature>
<sequence length="738" mass="81736">MASSVMASLASSMERQAGQLTNTSSSDSVSGKMQISCEQTEINSSFPKRSTEAGEAHDVSRLKTEEDLIDSVFLMCDVKKEGEVDVSMLLERIREIVASEHENSGELHKLRGILHAYCVNNKISMSNYKSGIKHWIQQQRMSYSCDDVGNISQVLPPDMHNITYGSIEDCAEDKHSYNSDLLTRNADLEFSNARLSEVNSELEAQITATEQINVMLSNDLEAVRVQYQSSQMELDKQKVIEEENQELKVRLAEVEERRSLIDAELYQLRKDVSTLEKNNRRLSADLDSQDKELMGYDVSNGKLKADFTTLQALHQQTKADLDKRREDLEQCEARIEQLLDSVEKLIMEKKDLEDLLKYYTDRDECSMDRADRSLLENDRSHTSVVSMMLESENKLEGVCCMPSLRMELEDFVRRNQELPSPFCEKPADSGNVSLDSSSTHSLAPLTPEAISQGRRELRNDVKRTVFEHSQEVRLPEAVGVIEKPSDELNSSVCDDNDSKEGPCDQSEVLSTRSDDESKAGQRGNDEDKSASRGDAEKLSCSDDEGGTALLHSNNNNMDAVSRCNDERGTALLHSNNNNMDAVSHCDDEGGTALLHSNNNNMDAVSRCNEEGKTVACGHDKRNNAACSDDDDANDGACGNDKDNNAECSDDDANAVACGNDKVNEVACGDDKGKSVSHGDGKGMKGLLSRILRVIDVGTALRIACLLLVAGYLAWLCQGNGTRLIMSHVRLTQYGPHPI</sequence>
<evidence type="ECO:0000259" key="4">
    <source>
        <dbReference type="Pfam" id="PF14662"/>
    </source>
</evidence>
<evidence type="ECO:0000256" key="1">
    <source>
        <dbReference type="SAM" id="Coils"/>
    </source>
</evidence>
<reference evidence="6" key="1">
    <citation type="submission" date="2025-08" db="UniProtKB">
        <authorList>
            <consortium name="RefSeq"/>
        </authorList>
    </citation>
    <scope>IDENTIFICATION</scope>
</reference>
<evidence type="ECO:0000313" key="6">
    <source>
        <dbReference type="RefSeq" id="XP_014669965.1"/>
    </source>
</evidence>
<organism evidence="5 6">
    <name type="scientific">Priapulus caudatus</name>
    <name type="common">Priapulid worm</name>
    <dbReference type="NCBI Taxonomy" id="37621"/>
    <lineage>
        <taxon>Eukaryota</taxon>
        <taxon>Metazoa</taxon>
        <taxon>Ecdysozoa</taxon>
        <taxon>Scalidophora</taxon>
        <taxon>Priapulida</taxon>
        <taxon>Priapulimorpha</taxon>
        <taxon>Priapulimorphida</taxon>
        <taxon>Priapulidae</taxon>
        <taxon>Priapulus</taxon>
    </lineage>
</organism>
<evidence type="ECO:0000256" key="2">
    <source>
        <dbReference type="SAM" id="MobiDB-lite"/>
    </source>
</evidence>
<keyword evidence="3" id="KW-1133">Transmembrane helix</keyword>
<evidence type="ECO:0000256" key="3">
    <source>
        <dbReference type="SAM" id="Phobius"/>
    </source>
</evidence>
<accession>A0ABM1ECP4</accession>
<dbReference type="Proteomes" id="UP000695022">
    <property type="component" value="Unplaced"/>
</dbReference>
<feature type="region of interest" description="Disordered" evidence="2">
    <location>
        <begin position="420"/>
        <end position="455"/>
    </location>
</feature>
<dbReference type="GeneID" id="106810974"/>
<feature type="compositionally biased region" description="Polar residues" evidence="2">
    <location>
        <begin position="18"/>
        <end position="34"/>
    </location>
</feature>
<feature type="transmembrane region" description="Helical" evidence="3">
    <location>
        <begin position="698"/>
        <end position="716"/>
    </location>
</feature>
<feature type="compositionally biased region" description="Low complexity" evidence="2">
    <location>
        <begin position="1"/>
        <end position="13"/>
    </location>
</feature>
<evidence type="ECO:0000313" key="5">
    <source>
        <dbReference type="Proteomes" id="UP000695022"/>
    </source>
</evidence>
<feature type="compositionally biased region" description="Basic and acidic residues" evidence="2">
    <location>
        <begin position="512"/>
        <end position="540"/>
    </location>
</feature>
<dbReference type="InterPro" id="IPR028168">
    <property type="entry name" value="KASH5_CC"/>
</dbReference>
<name>A0ABM1ECP4_PRICU</name>
<feature type="region of interest" description="Disordered" evidence="2">
    <location>
        <begin position="1"/>
        <end position="34"/>
    </location>
</feature>
<keyword evidence="3" id="KW-0812">Transmembrane</keyword>
<dbReference type="RefSeq" id="XP_014669965.1">
    <property type="nucleotide sequence ID" value="XM_014814479.1"/>
</dbReference>
<feature type="region of interest" description="Disordered" evidence="2">
    <location>
        <begin position="477"/>
        <end position="556"/>
    </location>
</feature>
<keyword evidence="1" id="KW-0175">Coiled coil</keyword>
<gene>
    <name evidence="6" type="primary">LOC106810974</name>
</gene>
<keyword evidence="5" id="KW-1185">Reference proteome</keyword>
<feature type="coiled-coil region" evidence="1">
    <location>
        <begin position="237"/>
        <end position="362"/>
    </location>
</feature>
<proteinExistence type="predicted"/>
<dbReference type="Pfam" id="PF14662">
    <property type="entry name" value="KASH_CCD"/>
    <property type="match status" value="1"/>
</dbReference>
<feature type="compositionally biased region" description="Polar residues" evidence="2">
    <location>
        <begin position="430"/>
        <end position="441"/>
    </location>
</feature>